<dbReference type="EMBL" id="CACVKT020008790">
    <property type="protein sequence ID" value="CAC5417689.1"/>
    <property type="molecule type" value="Genomic_DNA"/>
</dbReference>
<keyword evidence="5" id="KW-1185">Reference proteome</keyword>
<feature type="domain" description="B box-type" evidence="3">
    <location>
        <begin position="4"/>
        <end position="54"/>
    </location>
</feature>
<dbReference type="InterPro" id="IPR047153">
    <property type="entry name" value="TRIM45/56/19-like"/>
</dbReference>
<evidence type="ECO:0000256" key="2">
    <source>
        <dbReference type="SAM" id="Coils"/>
    </source>
</evidence>
<evidence type="ECO:0000313" key="4">
    <source>
        <dbReference type="EMBL" id="CAC5417689.1"/>
    </source>
</evidence>
<dbReference type="Proteomes" id="UP000507470">
    <property type="component" value="Unassembled WGS sequence"/>
</dbReference>
<keyword evidence="1" id="KW-0479">Metal-binding</keyword>
<sequence>MALPSKDFCTLCKQDNVTSDAVTWCTECEVFVCEECEKHHKRSRTSKDHKTISAENYHELPSSIIIKETSYLCKVHDRRFELYCSFHACACCVQCIADKHQTCQTMNPLSDILKQVKSSAAVPLLEKDLNDLKENFDEIIEYLRSRIHTNAEQKTEAIQNIRFMRKSIDDYLSQLEQQILKDLEIEHSKIKSEMETLLHEVDKRANQITKLQKEFSNMTKYATELQTYVGLKEIEKITSQEGNYIEDLKRCSDLNERNLHVTTSPALASILRDVKSLGKISVDTRPCNVKANAGRNDQAQYLVPVPMIDHIKPLLLNNLKVPKERNLRIIDCCILPDGNIITLGIDDNNRSNCLLFKNDGTFIRYVMSFDTRPSRVCFVKDNTVAVTLYHERQLVIFDTDNGKVIRNVAFDNECSGVSCDGEVLIVSMPIAKNVCVMNLEDKSKHNLKGIHVNYISLFKGDIYSTNLWNNKVNCYKLSGELLWSFTHKDIIDPMEWREYTRVHFMFNVTSNGIVVVSPDGNSCRTILNHDNGIKAPQSIAIDMKSGVMLVSSPTKCNELLLFKL</sequence>
<dbReference type="GO" id="GO:0008270">
    <property type="term" value="F:zinc ion binding"/>
    <property type="evidence" value="ECO:0007669"/>
    <property type="project" value="UniProtKB-KW"/>
</dbReference>
<dbReference type="Gene3D" id="3.30.160.60">
    <property type="entry name" value="Classic Zinc Finger"/>
    <property type="match status" value="1"/>
</dbReference>
<keyword evidence="2" id="KW-0175">Coiled coil</keyword>
<evidence type="ECO:0000259" key="3">
    <source>
        <dbReference type="PROSITE" id="PS50119"/>
    </source>
</evidence>
<dbReference type="SUPFAM" id="SSF63829">
    <property type="entry name" value="Calcium-dependent phosphotriesterase"/>
    <property type="match status" value="1"/>
</dbReference>
<dbReference type="InterPro" id="IPR000315">
    <property type="entry name" value="Znf_B-box"/>
</dbReference>
<reference evidence="4 5" key="1">
    <citation type="submission" date="2020-06" db="EMBL/GenBank/DDBJ databases">
        <authorList>
            <person name="Li R."/>
            <person name="Bekaert M."/>
        </authorList>
    </citation>
    <scope>NUCLEOTIDE SEQUENCE [LARGE SCALE GENOMIC DNA]</scope>
    <source>
        <strain evidence="5">wild</strain>
    </source>
</reference>
<dbReference type="PANTHER" id="PTHR25462">
    <property type="entry name" value="BONUS, ISOFORM C-RELATED"/>
    <property type="match status" value="1"/>
</dbReference>
<dbReference type="AlphaFoldDB" id="A0A6J8EA49"/>
<evidence type="ECO:0000256" key="1">
    <source>
        <dbReference type="PROSITE-ProRule" id="PRU00024"/>
    </source>
</evidence>
<dbReference type="InterPro" id="IPR015943">
    <property type="entry name" value="WD40/YVTN_repeat-like_dom_sf"/>
</dbReference>
<accession>A0A6J8EA49</accession>
<keyword evidence="1" id="KW-0862">Zinc</keyword>
<feature type="coiled-coil region" evidence="2">
    <location>
        <begin position="180"/>
        <end position="214"/>
    </location>
</feature>
<name>A0A6J8EA49_MYTCO</name>
<protein>
    <recommendedName>
        <fullName evidence="3">B box-type domain-containing protein</fullName>
    </recommendedName>
</protein>
<evidence type="ECO:0000313" key="5">
    <source>
        <dbReference type="Proteomes" id="UP000507470"/>
    </source>
</evidence>
<proteinExistence type="predicted"/>
<dbReference type="PROSITE" id="PS50119">
    <property type="entry name" value="ZF_BBOX"/>
    <property type="match status" value="1"/>
</dbReference>
<dbReference type="CDD" id="cd19757">
    <property type="entry name" value="Bbox1"/>
    <property type="match status" value="1"/>
</dbReference>
<dbReference type="Gene3D" id="2.130.10.10">
    <property type="entry name" value="YVTN repeat-like/Quinoprotein amine dehydrogenase"/>
    <property type="match status" value="1"/>
</dbReference>
<dbReference type="OrthoDB" id="6232044at2759"/>
<dbReference type="PANTHER" id="PTHR25462:SF296">
    <property type="entry name" value="MEIOTIC P26, ISOFORM F"/>
    <property type="match status" value="1"/>
</dbReference>
<gene>
    <name evidence="4" type="ORF">MCOR_50178</name>
</gene>
<dbReference type="Pfam" id="PF22586">
    <property type="entry name" value="ANCHR-like_BBOX"/>
    <property type="match status" value="1"/>
</dbReference>
<keyword evidence="1" id="KW-0863">Zinc-finger</keyword>
<organism evidence="4 5">
    <name type="scientific">Mytilus coruscus</name>
    <name type="common">Sea mussel</name>
    <dbReference type="NCBI Taxonomy" id="42192"/>
    <lineage>
        <taxon>Eukaryota</taxon>
        <taxon>Metazoa</taxon>
        <taxon>Spiralia</taxon>
        <taxon>Lophotrochozoa</taxon>
        <taxon>Mollusca</taxon>
        <taxon>Bivalvia</taxon>
        <taxon>Autobranchia</taxon>
        <taxon>Pteriomorphia</taxon>
        <taxon>Mytilida</taxon>
        <taxon>Mytiloidea</taxon>
        <taxon>Mytilidae</taxon>
        <taxon>Mytilinae</taxon>
        <taxon>Mytilus</taxon>
    </lineage>
</organism>